<evidence type="ECO:0000313" key="2">
    <source>
        <dbReference type="Proteomes" id="UP000274046"/>
    </source>
</evidence>
<dbReference type="AlphaFoldDB" id="A0A3N0BRA7"/>
<accession>A0A3N0BRA7</accession>
<dbReference type="OrthoDB" id="771095at2"/>
<reference evidence="1 2" key="1">
    <citation type="submission" date="2018-10" db="EMBL/GenBank/DDBJ databases">
        <title>Genome sequencing of Pedobacter jejuensis TNB23.</title>
        <authorList>
            <person name="Cho Y.-J."/>
            <person name="Cho A."/>
            <person name="Kim O.-S."/>
        </authorList>
    </citation>
    <scope>NUCLEOTIDE SEQUENCE [LARGE SCALE GENOMIC DNA]</scope>
    <source>
        <strain evidence="1 2">TNB23</strain>
    </source>
</reference>
<gene>
    <name evidence="1" type="ORF">D7004_15690</name>
</gene>
<proteinExistence type="predicted"/>
<keyword evidence="2" id="KW-1185">Reference proteome</keyword>
<protein>
    <submittedName>
        <fullName evidence="1">Uncharacterized protein</fullName>
    </submittedName>
</protein>
<organism evidence="1 2">
    <name type="scientific">Pedobacter jejuensis</name>
    <dbReference type="NCBI Taxonomy" id="1268550"/>
    <lineage>
        <taxon>Bacteria</taxon>
        <taxon>Pseudomonadati</taxon>
        <taxon>Bacteroidota</taxon>
        <taxon>Sphingobacteriia</taxon>
        <taxon>Sphingobacteriales</taxon>
        <taxon>Sphingobacteriaceae</taxon>
        <taxon>Pedobacter</taxon>
    </lineage>
</organism>
<evidence type="ECO:0000313" key="1">
    <source>
        <dbReference type="EMBL" id="RNL51162.1"/>
    </source>
</evidence>
<comment type="caution">
    <text evidence="1">The sequence shown here is derived from an EMBL/GenBank/DDBJ whole genome shotgun (WGS) entry which is preliminary data.</text>
</comment>
<dbReference type="RefSeq" id="WP_123206784.1">
    <property type="nucleotide sequence ID" value="NZ_RBEE01000042.1"/>
</dbReference>
<name>A0A3N0BRA7_9SPHI</name>
<sequence>MENANRKSDLSFFLQRVKQLRGFGDMNSYILVAEFKDLGNIPDYKINDIIEFMSCAQTWNNGKSIFIETVLENILEN</sequence>
<dbReference type="EMBL" id="RBEE01000042">
    <property type="protein sequence ID" value="RNL51162.1"/>
    <property type="molecule type" value="Genomic_DNA"/>
</dbReference>
<dbReference type="Proteomes" id="UP000274046">
    <property type="component" value="Unassembled WGS sequence"/>
</dbReference>